<dbReference type="InterPro" id="IPR027417">
    <property type="entry name" value="P-loop_NTPase"/>
</dbReference>
<dbReference type="Gene3D" id="3.40.50.300">
    <property type="entry name" value="P-loop containing nucleotide triphosphate hydrolases"/>
    <property type="match status" value="1"/>
</dbReference>
<dbReference type="PANTHER" id="PTHR24072">
    <property type="entry name" value="RHO FAMILY GTPASE"/>
    <property type="match status" value="1"/>
</dbReference>
<dbReference type="PRINTS" id="PR00449">
    <property type="entry name" value="RASTRNSFRMNG"/>
</dbReference>
<dbReference type="PROSITE" id="PS51421">
    <property type="entry name" value="RAS"/>
    <property type="match status" value="1"/>
</dbReference>
<dbReference type="Pfam" id="PF00071">
    <property type="entry name" value="Ras"/>
    <property type="match status" value="1"/>
</dbReference>
<dbReference type="InterPro" id="IPR003578">
    <property type="entry name" value="Small_GTPase_Rho"/>
</dbReference>
<dbReference type="PROSITE" id="PS51419">
    <property type="entry name" value="RAB"/>
    <property type="match status" value="1"/>
</dbReference>
<dbReference type="PROSITE" id="PS51420">
    <property type="entry name" value="RHO"/>
    <property type="match status" value="1"/>
</dbReference>
<evidence type="ECO:0000256" key="2">
    <source>
        <dbReference type="ARBA" id="ARBA00022741"/>
    </source>
</evidence>
<keyword evidence="2" id="KW-0547">Nucleotide-binding</keyword>
<dbReference type="SMART" id="SM00176">
    <property type="entry name" value="RAN"/>
    <property type="match status" value="1"/>
</dbReference>
<keyword evidence="3" id="KW-0342">GTP-binding</keyword>
<dbReference type="EMBL" id="JAWDJR010000021">
    <property type="protein sequence ID" value="KAK9955972.1"/>
    <property type="molecule type" value="Genomic_DNA"/>
</dbReference>
<dbReference type="SUPFAM" id="SSF52540">
    <property type="entry name" value="P-loop containing nucleoside triphosphate hydrolases"/>
    <property type="match status" value="1"/>
</dbReference>
<evidence type="ECO:0000256" key="1">
    <source>
        <dbReference type="ARBA" id="ARBA00010142"/>
    </source>
</evidence>
<dbReference type="GO" id="GO:0007264">
    <property type="term" value="P:small GTPase-mediated signal transduction"/>
    <property type="evidence" value="ECO:0007669"/>
    <property type="project" value="InterPro"/>
</dbReference>
<evidence type="ECO:0000313" key="4">
    <source>
        <dbReference type="EMBL" id="KAK9955972.1"/>
    </source>
</evidence>
<dbReference type="GO" id="GO:0005525">
    <property type="term" value="F:GTP binding"/>
    <property type="evidence" value="ECO:0007669"/>
    <property type="project" value="UniProtKB-KW"/>
</dbReference>
<reference evidence="4 5" key="1">
    <citation type="submission" date="2024-05" db="EMBL/GenBank/DDBJ databases">
        <title>A high-quality chromosomal-level genome assembly of Topmouth culter (Culter alburnus).</title>
        <authorList>
            <person name="Zhao H."/>
        </authorList>
    </citation>
    <scope>NUCLEOTIDE SEQUENCE [LARGE SCALE GENOMIC DNA]</scope>
    <source>
        <strain evidence="4">CATC2023</strain>
        <tissue evidence="4">Muscle</tissue>
    </source>
</reference>
<dbReference type="InterPro" id="IPR005225">
    <property type="entry name" value="Small_GTP-bd"/>
</dbReference>
<comment type="caution">
    <text evidence="4">The sequence shown here is derived from an EMBL/GenBank/DDBJ whole genome shotgun (WGS) entry which is preliminary data.</text>
</comment>
<evidence type="ECO:0000256" key="3">
    <source>
        <dbReference type="ARBA" id="ARBA00023134"/>
    </source>
</evidence>
<evidence type="ECO:0000313" key="5">
    <source>
        <dbReference type="Proteomes" id="UP001479290"/>
    </source>
</evidence>
<proteinExistence type="inferred from homology"/>
<dbReference type="SMART" id="SM00175">
    <property type="entry name" value="RAB"/>
    <property type="match status" value="1"/>
</dbReference>
<dbReference type="AlphaFoldDB" id="A0AAW1Z7G4"/>
<sequence>MQTVKCVTVGDTAAGKTQLLIRYITTAFSSEYDHTSVDIHRVPVTVDGEPVTLELLDTTGMEEYNVIRPLYYLRQDVFLICFSLVDPASFENVSERWCPEVRHHCPNTPVILVGTELDLRDDKDTVEQLKKKKQTPIIYHQGLAMAERIGAVKYLECSALTQVGVKAVFEEAARAALAPSPEKKRKRKCLMS</sequence>
<keyword evidence="5" id="KW-1185">Reference proteome</keyword>
<name>A0AAW1Z7G4_CULAL</name>
<dbReference type="SMART" id="SM00174">
    <property type="entry name" value="RHO"/>
    <property type="match status" value="1"/>
</dbReference>
<gene>
    <name evidence="4" type="ORF">ABG768_015809</name>
</gene>
<dbReference type="GO" id="GO:0003924">
    <property type="term" value="F:GTPase activity"/>
    <property type="evidence" value="ECO:0007669"/>
    <property type="project" value="InterPro"/>
</dbReference>
<dbReference type="FunFam" id="3.40.50.300:FF:001179">
    <property type="entry name" value="Rho family GTPase"/>
    <property type="match status" value="1"/>
</dbReference>
<organism evidence="4 5">
    <name type="scientific">Culter alburnus</name>
    <name type="common">Topmouth culter</name>
    <dbReference type="NCBI Taxonomy" id="194366"/>
    <lineage>
        <taxon>Eukaryota</taxon>
        <taxon>Metazoa</taxon>
        <taxon>Chordata</taxon>
        <taxon>Craniata</taxon>
        <taxon>Vertebrata</taxon>
        <taxon>Euteleostomi</taxon>
        <taxon>Actinopterygii</taxon>
        <taxon>Neopterygii</taxon>
        <taxon>Teleostei</taxon>
        <taxon>Ostariophysi</taxon>
        <taxon>Cypriniformes</taxon>
        <taxon>Xenocyprididae</taxon>
        <taxon>Xenocypridinae</taxon>
        <taxon>Culter</taxon>
    </lineage>
</organism>
<dbReference type="SMART" id="SM00173">
    <property type="entry name" value="RAS"/>
    <property type="match status" value="1"/>
</dbReference>
<protein>
    <submittedName>
        <fullName evidence="4">Uncharacterized protein</fullName>
    </submittedName>
</protein>
<dbReference type="Proteomes" id="UP001479290">
    <property type="component" value="Unassembled WGS sequence"/>
</dbReference>
<accession>A0AAW1Z7G4</accession>
<dbReference type="NCBIfam" id="TIGR00231">
    <property type="entry name" value="small_GTP"/>
    <property type="match status" value="1"/>
</dbReference>
<comment type="similarity">
    <text evidence="1">Belongs to the small GTPase superfamily. Rho family.</text>
</comment>
<dbReference type="InterPro" id="IPR001806">
    <property type="entry name" value="Small_GTPase"/>
</dbReference>